<dbReference type="GO" id="GO:0004364">
    <property type="term" value="F:glutathione transferase activity"/>
    <property type="evidence" value="ECO:0007669"/>
    <property type="project" value="UniProtKB-EC"/>
</dbReference>
<evidence type="ECO:0000259" key="6">
    <source>
        <dbReference type="PROSITE" id="PS50404"/>
    </source>
</evidence>
<dbReference type="SFLD" id="SFLDG00363">
    <property type="entry name" value="AMPS_(cytGST):_Alpha-__Mu-__Pi"/>
    <property type="match status" value="1"/>
</dbReference>
<dbReference type="Pfam" id="PF03567">
    <property type="entry name" value="Sulfotransfer_2"/>
    <property type="match status" value="1"/>
</dbReference>
<dbReference type="InterPro" id="IPR050213">
    <property type="entry name" value="GST_superfamily"/>
</dbReference>
<dbReference type="GO" id="GO:0006749">
    <property type="term" value="P:glutathione metabolic process"/>
    <property type="evidence" value="ECO:0007669"/>
    <property type="project" value="TreeGrafter"/>
</dbReference>
<comment type="similarity">
    <text evidence="3">Belongs to the GST superfamily. Sigma family.</text>
</comment>
<evidence type="ECO:0000256" key="2">
    <source>
        <dbReference type="ARBA" id="ARBA00022679"/>
    </source>
</evidence>
<dbReference type="SUPFAM" id="SSF47616">
    <property type="entry name" value="GST C-terminal domain-like"/>
    <property type="match status" value="1"/>
</dbReference>
<dbReference type="GO" id="GO:0016020">
    <property type="term" value="C:membrane"/>
    <property type="evidence" value="ECO:0007669"/>
    <property type="project" value="InterPro"/>
</dbReference>
<dbReference type="CDD" id="cd03192">
    <property type="entry name" value="GST_C_Sigma_like"/>
    <property type="match status" value="1"/>
</dbReference>
<evidence type="ECO:0000313" key="8">
    <source>
        <dbReference type="Proteomes" id="UP000095284"/>
    </source>
</evidence>
<dbReference type="SFLD" id="SFLDG01205">
    <property type="entry name" value="AMPS.1"/>
    <property type="match status" value="1"/>
</dbReference>
<dbReference type="Pfam" id="PF02798">
    <property type="entry name" value="GST_N"/>
    <property type="match status" value="1"/>
</dbReference>
<name>A0A1I7S446_BURXY</name>
<dbReference type="FunFam" id="3.40.30.10:FF:000035">
    <property type="entry name" value="hematopoietic prostaglandin D synthase"/>
    <property type="match status" value="1"/>
</dbReference>
<feature type="transmembrane region" description="Helical" evidence="5">
    <location>
        <begin position="12"/>
        <end position="29"/>
    </location>
</feature>
<dbReference type="Gene3D" id="3.40.30.10">
    <property type="entry name" value="Glutaredoxin"/>
    <property type="match status" value="1"/>
</dbReference>
<comment type="catalytic activity">
    <reaction evidence="4">
        <text>RX + glutathione = an S-substituted glutathione + a halide anion + H(+)</text>
        <dbReference type="Rhea" id="RHEA:16437"/>
        <dbReference type="ChEBI" id="CHEBI:15378"/>
        <dbReference type="ChEBI" id="CHEBI:16042"/>
        <dbReference type="ChEBI" id="CHEBI:17792"/>
        <dbReference type="ChEBI" id="CHEBI:57925"/>
        <dbReference type="ChEBI" id="CHEBI:90779"/>
        <dbReference type="EC" id="2.5.1.18"/>
    </reaction>
</comment>
<sequence length="550" mass="63969">MTRLSRHCANYFYIFTGCAILIFISLHSSEEHVTIVYKRSSEQERPKFTAPPKACQPVTLQEVIRQNSQPIRKLDYGNTTSFKNYCNKNRRCIRGFANVKHDQYLWTFPKSKTLVCQIKKNMSQLLLSIFCFLNDELDFLYGGKSLTGDVFNQGCGANKYPSQQKAMKGIKDTKGWNSMVLVREPVDRILSTFMHFCVVGDYIEPNVCEKRCHGCGVNMTCFLENQWLLLRKMSGKPEKKLGEITEHAYPQTWRCGFTAKNVKNYTILRYYSDVSSFFPQIKRYLESHGTSKKALNYIKTSMKNERTPHSTVLLSHRQYLEKSTPRLFRLIMAIKLFKCIPGKKPHYKLYYFDARNLAEPIRQILAYAKVEFEDVRVTPEEWPELKPKLPYGQMPVLEIDGKQLGESSAIARFLADKYKLSGRNEWEKAKVGELAEILKNFRSELTPWLYSKVGFTDADKADERFESVAKPVTKKYFDIFSQFLRTHQGGFYIGNKETYVDLAIADYIFTINKNAPELLAEHQDLLQHVERVQNLPQLKKYIEDRKDSPI</sequence>
<dbReference type="PANTHER" id="PTHR11571:SF224">
    <property type="entry name" value="HEMATOPOIETIC PROSTAGLANDIN D SYNTHASE"/>
    <property type="match status" value="1"/>
</dbReference>
<keyword evidence="5" id="KW-0812">Transmembrane</keyword>
<dbReference type="WBParaSite" id="BXY_0777800.1">
    <property type="protein sequence ID" value="BXY_0777800.1"/>
    <property type="gene ID" value="BXY_0777800"/>
</dbReference>
<dbReference type="Gene3D" id="1.20.1050.10">
    <property type="match status" value="1"/>
</dbReference>
<evidence type="ECO:0000313" key="9">
    <source>
        <dbReference type="WBParaSite" id="BXY_0777800.1"/>
    </source>
</evidence>
<dbReference type="InterPro" id="IPR010987">
    <property type="entry name" value="Glutathione-S-Trfase_C-like"/>
</dbReference>
<protein>
    <recommendedName>
        <fullName evidence="1">glutathione transferase</fullName>
        <ecNumber evidence="1">2.5.1.18</ecNumber>
    </recommendedName>
</protein>
<dbReference type="GO" id="GO:0004602">
    <property type="term" value="F:glutathione peroxidase activity"/>
    <property type="evidence" value="ECO:0007669"/>
    <property type="project" value="UniProtKB-ARBA"/>
</dbReference>
<keyword evidence="5" id="KW-0472">Membrane</keyword>
<dbReference type="InterPro" id="IPR004045">
    <property type="entry name" value="Glutathione_S-Trfase_N"/>
</dbReference>
<dbReference type="SFLD" id="SFLDS00019">
    <property type="entry name" value="Glutathione_Transferase_(cytos"/>
    <property type="match status" value="1"/>
</dbReference>
<dbReference type="Pfam" id="PF14497">
    <property type="entry name" value="GST_C_3"/>
    <property type="match status" value="1"/>
</dbReference>
<dbReference type="InterPro" id="IPR036282">
    <property type="entry name" value="Glutathione-S-Trfase_C_sf"/>
</dbReference>
<dbReference type="PROSITE" id="PS51257">
    <property type="entry name" value="PROKAR_LIPOPROTEIN"/>
    <property type="match status" value="1"/>
</dbReference>
<keyword evidence="2" id="KW-0808">Transferase</keyword>
<dbReference type="InterPro" id="IPR040079">
    <property type="entry name" value="Glutathione_S-Trfase"/>
</dbReference>
<dbReference type="InterPro" id="IPR005331">
    <property type="entry name" value="Sulfotransferase"/>
</dbReference>
<reference evidence="9" key="1">
    <citation type="submission" date="2016-11" db="UniProtKB">
        <authorList>
            <consortium name="WormBaseParasite"/>
        </authorList>
    </citation>
    <scope>IDENTIFICATION</scope>
</reference>
<dbReference type="Proteomes" id="UP000095284">
    <property type="component" value="Unplaced"/>
</dbReference>
<evidence type="ECO:0000259" key="7">
    <source>
        <dbReference type="PROSITE" id="PS50405"/>
    </source>
</evidence>
<feature type="domain" description="GST N-terminal" evidence="6">
    <location>
        <begin position="345"/>
        <end position="422"/>
    </location>
</feature>
<evidence type="ECO:0000256" key="5">
    <source>
        <dbReference type="SAM" id="Phobius"/>
    </source>
</evidence>
<dbReference type="PROSITE" id="PS50404">
    <property type="entry name" value="GST_NTER"/>
    <property type="match status" value="1"/>
</dbReference>
<dbReference type="GO" id="GO:0008146">
    <property type="term" value="F:sulfotransferase activity"/>
    <property type="evidence" value="ECO:0007669"/>
    <property type="project" value="InterPro"/>
</dbReference>
<evidence type="ECO:0000256" key="1">
    <source>
        <dbReference type="ARBA" id="ARBA00012452"/>
    </source>
</evidence>
<proteinExistence type="inferred from homology"/>
<dbReference type="AlphaFoldDB" id="A0A1I7S446"/>
<dbReference type="PROSITE" id="PS50405">
    <property type="entry name" value="GST_CTER"/>
    <property type="match status" value="1"/>
</dbReference>
<dbReference type="CDD" id="cd03039">
    <property type="entry name" value="GST_N_Sigma_like"/>
    <property type="match status" value="1"/>
</dbReference>
<dbReference type="InterPro" id="IPR036249">
    <property type="entry name" value="Thioredoxin-like_sf"/>
</dbReference>
<dbReference type="PANTHER" id="PTHR11571">
    <property type="entry name" value="GLUTATHIONE S-TRANSFERASE"/>
    <property type="match status" value="1"/>
</dbReference>
<evidence type="ECO:0000256" key="4">
    <source>
        <dbReference type="ARBA" id="ARBA00047960"/>
    </source>
</evidence>
<feature type="domain" description="GST C-terminal" evidence="7">
    <location>
        <begin position="424"/>
        <end position="550"/>
    </location>
</feature>
<dbReference type="SMR" id="A0A1I7S446"/>
<dbReference type="EC" id="2.5.1.18" evidence="1"/>
<dbReference type="InterPro" id="IPR004046">
    <property type="entry name" value="GST_C"/>
</dbReference>
<dbReference type="eggNOG" id="KOG1695">
    <property type="taxonomic scope" value="Eukaryota"/>
</dbReference>
<accession>A0A1I7S446</accession>
<dbReference type="SUPFAM" id="SSF52833">
    <property type="entry name" value="Thioredoxin-like"/>
    <property type="match status" value="1"/>
</dbReference>
<keyword evidence="5" id="KW-1133">Transmembrane helix</keyword>
<organism evidence="8 9">
    <name type="scientific">Bursaphelenchus xylophilus</name>
    <name type="common">Pinewood nematode worm</name>
    <name type="synonym">Aphelenchoides xylophilus</name>
    <dbReference type="NCBI Taxonomy" id="6326"/>
    <lineage>
        <taxon>Eukaryota</taxon>
        <taxon>Metazoa</taxon>
        <taxon>Ecdysozoa</taxon>
        <taxon>Nematoda</taxon>
        <taxon>Chromadorea</taxon>
        <taxon>Rhabditida</taxon>
        <taxon>Tylenchina</taxon>
        <taxon>Tylenchomorpha</taxon>
        <taxon>Aphelenchoidea</taxon>
        <taxon>Aphelenchoididae</taxon>
        <taxon>Bursaphelenchus</taxon>
    </lineage>
</organism>
<evidence type="ECO:0000256" key="3">
    <source>
        <dbReference type="ARBA" id="ARBA00038317"/>
    </source>
</evidence>